<comment type="caution">
    <text evidence="1">The sequence shown here is derived from an EMBL/GenBank/DDBJ whole genome shotgun (WGS) entry which is preliminary data.</text>
</comment>
<evidence type="ECO:0000313" key="1">
    <source>
        <dbReference type="EMBL" id="TRX47076.1"/>
    </source>
</evidence>
<reference evidence="1 2" key="1">
    <citation type="submission" date="2019-07" db="EMBL/GenBank/DDBJ databases">
        <title>Draft genome of C. aurimucosum strain 2299.</title>
        <authorList>
            <person name="Pacheco L.G.C."/>
            <person name="Aguiar E.R.G.R."/>
            <person name="Santos C.S."/>
            <person name="Rocha D.J.P.G."/>
            <person name="Sant'Anna L.O."/>
            <person name="Mattos-Guaraldi A.L."/>
            <person name="Santos L.S."/>
        </authorList>
    </citation>
    <scope>NUCLEOTIDE SEQUENCE [LARGE SCALE GENOMIC DNA]</scope>
    <source>
        <strain evidence="1 2">2299</strain>
    </source>
</reference>
<organism evidence="1 2">
    <name type="scientific">Corynebacterium guaraldiae</name>
    <dbReference type="NCBI Taxonomy" id="3051103"/>
    <lineage>
        <taxon>Bacteria</taxon>
        <taxon>Bacillati</taxon>
        <taxon>Actinomycetota</taxon>
        <taxon>Actinomycetes</taxon>
        <taxon>Mycobacteriales</taxon>
        <taxon>Corynebacteriaceae</taxon>
        <taxon>Corynebacterium</taxon>
    </lineage>
</organism>
<gene>
    <name evidence="1" type="ORF">FNY88_10850</name>
</gene>
<evidence type="ECO:0000313" key="2">
    <source>
        <dbReference type="Proteomes" id="UP000316859"/>
    </source>
</evidence>
<dbReference type="EMBL" id="VKDI01000028">
    <property type="protein sequence ID" value="TRX47076.1"/>
    <property type="molecule type" value="Genomic_DNA"/>
</dbReference>
<keyword evidence="2" id="KW-1185">Reference proteome</keyword>
<accession>A0ABY3CU55</accession>
<proteinExistence type="predicted"/>
<name>A0ABY3CU55_9CORY</name>
<dbReference type="Proteomes" id="UP000316859">
    <property type="component" value="Unassembled WGS sequence"/>
</dbReference>
<sequence length="74" mass="8331">MRHNIKVRVKPETDSVLRVREMRLRDRLARRIFGASDRYAVLIPGASVNEVTIVENTPGDLMAIADAIQGGERE</sequence>
<dbReference type="RefSeq" id="WP_144015005.1">
    <property type="nucleotide sequence ID" value="NZ_VKDI01000028.1"/>
</dbReference>
<protein>
    <submittedName>
        <fullName evidence="1">Uncharacterized protein</fullName>
    </submittedName>
</protein>